<feature type="coiled-coil region" evidence="5">
    <location>
        <begin position="264"/>
        <end position="291"/>
    </location>
</feature>
<evidence type="ECO:0000256" key="4">
    <source>
        <dbReference type="ARBA" id="ARBA00023136"/>
    </source>
</evidence>
<evidence type="ECO:0000256" key="3">
    <source>
        <dbReference type="ARBA" id="ARBA00022989"/>
    </source>
</evidence>
<keyword evidence="5" id="KW-0175">Coiled coil</keyword>
<reference evidence="8 9" key="1">
    <citation type="journal article" date="2023" name="Microbiol. Resour. Announc.">
        <title>Complete Genome Sequence of Imperialibacter roseus strain P4T.</title>
        <authorList>
            <person name="Tizabi D.R."/>
            <person name="Bachvaroff T."/>
            <person name="Hill R.T."/>
        </authorList>
    </citation>
    <scope>NUCLEOTIDE SEQUENCE [LARGE SCALE GENOMIC DNA]</scope>
    <source>
        <strain evidence="8 9">P4T</strain>
    </source>
</reference>
<evidence type="ECO:0000313" key="9">
    <source>
        <dbReference type="Proteomes" id="UP001302349"/>
    </source>
</evidence>
<keyword evidence="9" id="KW-1185">Reference proteome</keyword>
<organism evidence="8 9">
    <name type="scientific">Imperialibacter roseus</name>
    <dbReference type="NCBI Taxonomy" id="1324217"/>
    <lineage>
        <taxon>Bacteria</taxon>
        <taxon>Pseudomonadati</taxon>
        <taxon>Bacteroidota</taxon>
        <taxon>Cytophagia</taxon>
        <taxon>Cytophagales</taxon>
        <taxon>Flammeovirgaceae</taxon>
        <taxon>Imperialibacter</taxon>
    </lineage>
</organism>
<dbReference type="EMBL" id="CP136051">
    <property type="protein sequence ID" value="WOK08491.1"/>
    <property type="molecule type" value="Genomic_DNA"/>
</dbReference>
<evidence type="ECO:0000313" key="8">
    <source>
        <dbReference type="EMBL" id="WOK08491.1"/>
    </source>
</evidence>
<dbReference type="InterPro" id="IPR002035">
    <property type="entry name" value="VWF_A"/>
</dbReference>
<dbReference type="Pfam" id="PF13519">
    <property type="entry name" value="VWA_2"/>
    <property type="match status" value="1"/>
</dbReference>
<keyword evidence="1" id="KW-1003">Cell membrane</keyword>
<evidence type="ECO:0000256" key="2">
    <source>
        <dbReference type="ARBA" id="ARBA00022692"/>
    </source>
</evidence>
<evidence type="ECO:0000259" key="7">
    <source>
        <dbReference type="PROSITE" id="PS50234"/>
    </source>
</evidence>
<accession>A0ABZ0IUP9</accession>
<proteinExistence type="predicted"/>
<feature type="transmembrane region" description="Helical" evidence="6">
    <location>
        <begin position="298"/>
        <end position="315"/>
    </location>
</feature>
<gene>
    <name evidence="8" type="ORF">RT717_07550</name>
</gene>
<dbReference type="SMART" id="SM00327">
    <property type="entry name" value="VWA"/>
    <property type="match status" value="1"/>
</dbReference>
<name>A0ABZ0IUP9_9BACT</name>
<dbReference type="PROSITE" id="PS50234">
    <property type="entry name" value="VWFA"/>
    <property type="match status" value="1"/>
</dbReference>
<dbReference type="Gene3D" id="3.40.50.410">
    <property type="entry name" value="von Willebrand factor, type A domain"/>
    <property type="match status" value="1"/>
</dbReference>
<dbReference type="RefSeq" id="WP_317491129.1">
    <property type="nucleotide sequence ID" value="NZ_CP136051.1"/>
</dbReference>
<keyword evidence="4 6" id="KW-0472">Membrane</keyword>
<evidence type="ECO:0000256" key="1">
    <source>
        <dbReference type="ARBA" id="ARBA00022475"/>
    </source>
</evidence>
<protein>
    <submittedName>
        <fullName evidence="8">VWA domain-containing protein</fullName>
    </submittedName>
</protein>
<dbReference type="PANTHER" id="PTHR22550:SF5">
    <property type="entry name" value="LEUCINE ZIPPER PROTEIN 4"/>
    <property type="match status" value="1"/>
</dbReference>
<keyword evidence="2 6" id="KW-0812">Transmembrane</keyword>
<sequence>MSWYQSFGLLELTFCLVFGILYLAYLARVLYVAKAVGSSSKIVLSKVILRSSYFLLFIVALMGPSFGDSKKEIKSVGKDIFFCVDLSVSMDAFDVQPTRLEKIKFELKNITDAFNSDRMGIIMFSNEAFMQCPLTYDQSALNIFIETLNTSLVPNTGTDFGPPLRMALSKLNDDESPLTQQKSKIIILISDGEDFGEETDQIAQEIEQTGIKLFTLGVGTDKGSKILSRRGFKKDNQGNDVVTRLNSNSLKDVATKTGGKYFEINETKNDVSRLINTINEIEGEMRDARQVDVTANRYYYFLAIGLALFALDYLISVKTMKI</sequence>
<dbReference type="InterPro" id="IPR050768">
    <property type="entry name" value="UPF0353/GerABKA_families"/>
</dbReference>
<dbReference type="InterPro" id="IPR036465">
    <property type="entry name" value="vWFA_dom_sf"/>
</dbReference>
<evidence type="ECO:0000256" key="6">
    <source>
        <dbReference type="SAM" id="Phobius"/>
    </source>
</evidence>
<feature type="transmembrane region" description="Helical" evidence="6">
    <location>
        <begin position="6"/>
        <end position="26"/>
    </location>
</feature>
<evidence type="ECO:0000256" key="5">
    <source>
        <dbReference type="SAM" id="Coils"/>
    </source>
</evidence>
<keyword evidence="3 6" id="KW-1133">Transmembrane helix</keyword>
<feature type="domain" description="VWFA" evidence="7">
    <location>
        <begin position="79"/>
        <end position="278"/>
    </location>
</feature>
<dbReference type="SUPFAM" id="SSF53300">
    <property type="entry name" value="vWA-like"/>
    <property type="match status" value="1"/>
</dbReference>
<dbReference type="PANTHER" id="PTHR22550">
    <property type="entry name" value="SPORE GERMINATION PROTEIN"/>
    <property type="match status" value="1"/>
</dbReference>
<dbReference type="Proteomes" id="UP001302349">
    <property type="component" value="Chromosome"/>
</dbReference>